<sequence length="296" mass="33315">MKTWTEEAGDVSAKLDHISPRSWRGDVTVKNVVLLTCWSEGRRTASSQLLHAGWTAPFDEMEKIGGFDMFCPLGENRMVLMDGLTEGERNEDDEETDIRPPELDGPSDHQPIPSDIDVSYEPDLEDMAAEELTPLEPSHAKHEAYLIVDGETGGTISQHKSSILRIFSDNDANSTDRLKRVRDLSRFNESGKGLGLGNLSDPEEPKINIEDPAATLVRSKHLIWLAIVQIVDIRLDHIGIQSLPTRLLGQPNVQIRVQVMRLAPVRLGEENDYGDWEWTGRFEHLDTKAWIGYKKI</sequence>
<feature type="region of interest" description="Disordered" evidence="1">
    <location>
        <begin position="87"/>
        <end position="118"/>
    </location>
</feature>
<reference evidence="3" key="2">
    <citation type="submission" date="2015-01" db="EMBL/GenBank/DDBJ databases">
        <title>Evolutionary Origins and Diversification of the Mycorrhizal Mutualists.</title>
        <authorList>
            <consortium name="DOE Joint Genome Institute"/>
            <consortium name="Mycorrhizal Genomics Consortium"/>
            <person name="Kohler A."/>
            <person name="Kuo A."/>
            <person name="Nagy L.G."/>
            <person name="Floudas D."/>
            <person name="Copeland A."/>
            <person name="Barry K.W."/>
            <person name="Cichocki N."/>
            <person name="Veneault-Fourrey C."/>
            <person name="LaButti K."/>
            <person name="Lindquist E.A."/>
            <person name="Lipzen A."/>
            <person name="Lundell T."/>
            <person name="Morin E."/>
            <person name="Murat C."/>
            <person name="Riley R."/>
            <person name="Ohm R."/>
            <person name="Sun H."/>
            <person name="Tunlid A."/>
            <person name="Henrissat B."/>
            <person name="Grigoriev I.V."/>
            <person name="Hibbett D.S."/>
            <person name="Martin F."/>
        </authorList>
    </citation>
    <scope>NUCLEOTIDE SEQUENCE [LARGE SCALE GENOMIC DNA]</scope>
    <source>
        <strain evidence="3">F 1598</strain>
    </source>
</reference>
<proteinExistence type="predicted"/>
<dbReference type="HOGENOM" id="CLU_940452_0_0_1"/>
<reference evidence="2 3" key="1">
    <citation type="submission" date="2014-04" db="EMBL/GenBank/DDBJ databases">
        <authorList>
            <consortium name="DOE Joint Genome Institute"/>
            <person name="Kuo A."/>
            <person name="Tarkka M."/>
            <person name="Buscot F."/>
            <person name="Kohler A."/>
            <person name="Nagy L.G."/>
            <person name="Floudas D."/>
            <person name="Copeland A."/>
            <person name="Barry K.W."/>
            <person name="Cichocki N."/>
            <person name="Veneault-Fourrey C."/>
            <person name="LaButti K."/>
            <person name="Lindquist E.A."/>
            <person name="Lipzen A."/>
            <person name="Lundell T."/>
            <person name="Morin E."/>
            <person name="Murat C."/>
            <person name="Sun H."/>
            <person name="Tunlid A."/>
            <person name="Henrissat B."/>
            <person name="Grigoriev I.V."/>
            <person name="Hibbett D.S."/>
            <person name="Martin F."/>
            <person name="Nordberg H.P."/>
            <person name="Cantor M.N."/>
            <person name="Hua S.X."/>
        </authorList>
    </citation>
    <scope>NUCLEOTIDE SEQUENCE [LARGE SCALE GENOMIC DNA]</scope>
    <source>
        <strain evidence="2 3">F 1598</strain>
    </source>
</reference>
<protein>
    <submittedName>
        <fullName evidence="2">Uncharacterized protein</fullName>
    </submittedName>
</protein>
<keyword evidence="3" id="KW-1185">Reference proteome</keyword>
<name>A0A0C3FLW0_PILCF</name>
<dbReference type="OrthoDB" id="3173036at2759"/>
<evidence type="ECO:0000256" key="1">
    <source>
        <dbReference type="SAM" id="MobiDB-lite"/>
    </source>
</evidence>
<accession>A0A0C3FLW0</accession>
<dbReference type="AlphaFoldDB" id="A0A0C3FLW0"/>
<dbReference type="Proteomes" id="UP000054166">
    <property type="component" value="Unassembled WGS sequence"/>
</dbReference>
<gene>
    <name evidence="2" type="ORF">PILCRDRAFT_822244</name>
</gene>
<dbReference type="EMBL" id="KN833003">
    <property type="protein sequence ID" value="KIM80526.1"/>
    <property type="molecule type" value="Genomic_DNA"/>
</dbReference>
<organism evidence="2 3">
    <name type="scientific">Piloderma croceum (strain F 1598)</name>
    <dbReference type="NCBI Taxonomy" id="765440"/>
    <lineage>
        <taxon>Eukaryota</taxon>
        <taxon>Fungi</taxon>
        <taxon>Dikarya</taxon>
        <taxon>Basidiomycota</taxon>
        <taxon>Agaricomycotina</taxon>
        <taxon>Agaricomycetes</taxon>
        <taxon>Agaricomycetidae</taxon>
        <taxon>Atheliales</taxon>
        <taxon>Atheliaceae</taxon>
        <taxon>Piloderma</taxon>
    </lineage>
</organism>
<evidence type="ECO:0000313" key="3">
    <source>
        <dbReference type="Proteomes" id="UP000054166"/>
    </source>
</evidence>
<evidence type="ECO:0000313" key="2">
    <source>
        <dbReference type="EMBL" id="KIM80526.1"/>
    </source>
</evidence>
<dbReference type="InParanoid" id="A0A0C3FLW0"/>